<evidence type="ECO:0000313" key="4">
    <source>
        <dbReference type="Proteomes" id="UP001501265"/>
    </source>
</evidence>
<dbReference type="Pfam" id="PF13449">
    <property type="entry name" value="Phytase-like"/>
    <property type="match status" value="1"/>
</dbReference>
<evidence type="ECO:0000313" key="3">
    <source>
        <dbReference type="EMBL" id="GAA4815491.1"/>
    </source>
</evidence>
<dbReference type="SUPFAM" id="SSF63829">
    <property type="entry name" value="Calcium-dependent phosphotriesterase"/>
    <property type="match status" value="1"/>
</dbReference>
<gene>
    <name evidence="3" type="ORF">GCM10023220_54390</name>
</gene>
<dbReference type="PANTHER" id="PTHR37957">
    <property type="entry name" value="BLR7070 PROTEIN"/>
    <property type="match status" value="1"/>
</dbReference>
<dbReference type="PANTHER" id="PTHR37957:SF1">
    <property type="entry name" value="PHYTASE-LIKE DOMAIN-CONTAINING PROTEIN"/>
    <property type="match status" value="1"/>
</dbReference>
<keyword evidence="1" id="KW-0732">Signal</keyword>
<protein>
    <submittedName>
        <fullName evidence="3">Esterase-like activity of phytase family protein</fullName>
    </submittedName>
</protein>
<organism evidence="3 4">
    <name type="scientific">Streptomyces ziwulingensis</name>
    <dbReference type="NCBI Taxonomy" id="1045501"/>
    <lineage>
        <taxon>Bacteria</taxon>
        <taxon>Bacillati</taxon>
        <taxon>Actinomycetota</taxon>
        <taxon>Actinomycetes</taxon>
        <taxon>Kitasatosporales</taxon>
        <taxon>Streptomycetaceae</taxon>
        <taxon>Streptomyces</taxon>
    </lineage>
</organism>
<feature type="chain" id="PRO_5045203648" evidence="1">
    <location>
        <begin position="24"/>
        <end position="358"/>
    </location>
</feature>
<sequence>MRLRALVLAAATLAALSCPAATATPALASTGTSGVTGVTGAATGRAACSPSTDIQRFSDTLDKTVFGGVPVAEISGLAVDRDHRLLAVADESHLFTLDAGARRVESVQALADGQGLPLDSEAVAVDRDGTRLVASETEPSVARFSRSGAFLGRLAAPDALRVAPAGRAVRNQTFEGLALLPGDRTLVASMEGALTGDGADVRRLQTWTRGSAHGGFRPARQYAVRADAGLTVSDITATPDGRLLVVERGFTAGVGNTVRLQLVDLRHASDVGGVARVDGASGVRFARKTLLADVADCPSLGATSAQPQPNPLLDNIEGVTVTGRTRDGRLRLLMVSDDNQSAGQKTRLYSLTTRLPRR</sequence>
<dbReference type="RefSeq" id="WP_345622982.1">
    <property type="nucleotide sequence ID" value="NZ_BAABIG010000061.1"/>
</dbReference>
<proteinExistence type="predicted"/>
<feature type="domain" description="Phytase-like" evidence="2">
    <location>
        <begin position="70"/>
        <end position="339"/>
    </location>
</feature>
<dbReference type="Proteomes" id="UP001501265">
    <property type="component" value="Unassembled WGS sequence"/>
</dbReference>
<feature type="signal peptide" evidence="1">
    <location>
        <begin position="1"/>
        <end position="23"/>
    </location>
</feature>
<dbReference type="EMBL" id="BAABIG010000061">
    <property type="protein sequence ID" value="GAA4815491.1"/>
    <property type="molecule type" value="Genomic_DNA"/>
</dbReference>
<dbReference type="PROSITE" id="PS51257">
    <property type="entry name" value="PROKAR_LIPOPROTEIN"/>
    <property type="match status" value="1"/>
</dbReference>
<evidence type="ECO:0000256" key="1">
    <source>
        <dbReference type="SAM" id="SignalP"/>
    </source>
</evidence>
<reference evidence="4" key="1">
    <citation type="journal article" date="2019" name="Int. J. Syst. Evol. Microbiol.">
        <title>The Global Catalogue of Microorganisms (GCM) 10K type strain sequencing project: providing services to taxonomists for standard genome sequencing and annotation.</title>
        <authorList>
            <consortium name="The Broad Institute Genomics Platform"/>
            <consortium name="The Broad Institute Genome Sequencing Center for Infectious Disease"/>
            <person name="Wu L."/>
            <person name="Ma J."/>
        </authorList>
    </citation>
    <scope>NUCLEOTIDE SEQUENCE [LARGE SCALE GENOMIC DNA]</scope>
    <source>
        <strain evidence="4">JCM 18081</strain>
    </source>
</reference>
<comment type="caution">
    <text evidence="3">The sequence shown here is derived from an EMBL/GenBank/DDBJ whole genome shotgun (WGS) entry which is preliminary data.</text>
</comment>
<keyword evidence="4" id="KW-1185">Reference proteome</keyword>
<dbReference type="InterPro" id="IPR027372">
    <property type="entry name" value="Phytase-like_dom"/>
</dbReference>
<name>A0ABP9CPX4_9ACTN</name>
<accession>A0ABP9CPX4</accession>
<evidence type="ECO:0000259" key="2">
    <source>
        <dbReference type="Pfam" id="PF13449"/>
    </source>
</evidence>